<name>A0A4R8LWY7_9BACT</name>
<dbReference type="Gene3D" id="3.40.1350.60">
    <property type="match status" value="1"/>
</dbReference>
<dbReference type="GO" id="GO:0003677">
    <property type="term" value="F:DNA binding"/>
    <property type="evidence" value="ECO:0007669"/>
    <property type="project" value="InterPro"/>
</dbReference>
<protein>
    <recommendedName>
        <fullName evidence="1">Sugar fermentation stimulation protein homolog</fullName>
    </recommendedName>
</protein>
<dbReference type="PANTHER" id="PTHR30545">
    <property type="entry name" value="SUGAR FERMENTATION STIMULATION PROTEIN A"/>
    <property type="match status" value="1"/>
</dbReference>
<accession>A0A4R8LWY7</accession>
<dbReference type="Gene3D" id="2.40.50.580">
    <property type="match status" value="1"/>
</dbReference>
<dbReference type="Pfam" id="PF03749">
    <property type="entry name" value="SfsA"/>
    <property type="match status" value="1"/>
</dbReference>
<evidence type="ECO:0000259" key="3">
    <source>
        <dbReference type="Pfam" id="PF17746"/>
    </source>
</evidence>
<dbReference type="InterPro" id="IPR040452">
    <property type="entry name" value="SfsA_C"/>
</dbReference>
<gene>
    <name evidence="1" type="primary">sfsA</name>
    <name evidence="4" type="ORF">C8D99_1379</name>
</gene>
<dbReference type="InterPro" id="IPR041465">
    <property type="entry name" value="SfsA_N"/>
</dbReference>
<evidence type="ECO:0000256" key="1">
    <source>
        <dbReference type="HAMAP-Rule" id="MF_00095"/>
    </source>
</evidence>
<comment type="similarity">
    <text evidence="1">Belongs to the SfsA family.</text>
</comment>
<proteinExistence type="inferred from homology"/>
<sequence length="394" mass="44078">MSENVRGEESLLSRGSFFWYSWPGKEKGMKKIEKNVSGFRAANPEKLRRARFIDRPNRFLVRCELEGRPVRAFLPNPGRLWEILLPGTELILSEDGGNETRKTAFTAIAARRGETVVLLHTHITNDAAEWLIRTGRVPGLEGWAVRKREASFGRSRFDFLLEKEGRLLLLEVKSCTLFGHELAMFPDAPSDRGRRHVEELGKLAGEGYGAAVLFLVQSSRPSCFLPDFHTDPKFAESLFRAKDRLRLFPLAVEWNAALELTGEPKLLRVPWGVYERHGGDRGDCLVIVDAREKGFWAAAFPAENLSSFSGKALRRNGKDFPFPPESGGSVKVIPIRSSLPGSKNINDSLASCASGEVVKDGVRFFAFSEPPMANPGFVEMLLHRRTDLLLSELP</sequence>
<dbReference type="HAMAP" id="MF_00095">
    <property type="entry name" value="SfsA"/>
    <property type="match status" value="1"/>
</dbReference>
<dbReference type="EMBL" id="SORI01000037">
    <property type="protein sequence ID" value="TDY52519.1"/>
    <property type="molecule type" value="Genomic_DNA"/>
</dbReference>
<keyword evidence="5" id="KW-1185">Reference proteome</keyword>
<evidence type="ECO:0000259" key="2">
    <source>
        <dbReference type="Pfam" id="PF03749"/>
    </source>
</evidence>
<dbReference type="PANTHER" id="PTHR30545:SF2">
    <property type="entry name" value="SUGAR FERMENTATION STIMULATION PROTEIN A"/>
    <property type="match status" value="1"/>
</dbReference>
<dbReference type="NCBIfam" id="TIGR00230">
    <property type="entry name" value="sfsA"/>
    <property type="match status" value="1"/>
</dbReference>
<dbReference type="Proteomes" id="UP000295066">
    <property type="component" value="Unassembled WGS sequence"/>
</dbReference>
<evidence type="ECO:0000313" key="5">
    <source>
        <dbReference type="Proteomes" id="UP000295066"/>
    </source>
</evidence>
<dbReference type="Pfam" id="PF17746">
    <property type="entry name" value="SfsA_N"/>
    <property type="match status" value="1"/>
</dbReference>
<feature type="domain" description="Sugar fermentation stimulation protein C-terminal" evidence="2">
    <location>
        <begin position="123"/>
        <end position="249"/>
    </location>
</feature>
<organism evidence="4 5">
    <name type="scientific">Aminivibrio pyruvatiphilus</name>
    <dbReference type="NCBI Taxonomy" id="1005740"/>
    <lineage>
        <taxon>Bacteria</taxon>
        <taxon>Thermotogati</taxon>
        <taxon>Synergistota</taxon>
        <taxon>Synergistia</taxon>
        <taxon>Synergistales</taxon>
        <taxon>Aminobacteriaceae</taxon>
        <taxon>Aminivibrio</taxon>
    </lineage>
</organism>
<reference evidence="4 5" key="1">
    <citation type="submission" date="2019-03" db="EMBL/GenBank/DDBJ databases">
        <title>Genomic Encyclopedia of Type Strains, Phase IV (KMG-IV): sequencing the most valuable type-strain genomes for metagenomic binning, comparative biology and taxonomic classification.</title>
        <authorList>
            <person name="Goeker M."/>
        </authorList>
    </citation>
    <scope>NUCLEOTIDE SEQUENCE [LARGE SCALE GENOMIC DNA]</scope>
    <source>
        <strain evidence="4 5">DSM 25964</strain>
    </source>
</reference>
<feature type="domain" description="SfsA N-terminal OB" evidence="3">
    <location>
        <begin position="53"/>
        <end position="118"/>
    </location>
</feature>
<comment type="caution">
    <text evidence="4">The sequence shown here is derived from an EMBL/GenBank/DDBJ whole genome shotgun (WGS) entry which is preliminary data.</text>
</comment>
<dbReference type="AlphaFoldDB" id="A0A4R8LWY7"/>
<dbReference type="InterPro" id="IPR005224">
    <property type="entry name" value="SfsA"/>
</dbReference>
<evidence type="ECO:0000313" key="4">
    <source>
        <dbReference type="EMBL" id="TDY52519.1"/>
    </source>
</evidence>
<dbReference type="CDD" id="cd22359">
    <property type="entry name" value="SfsA-like_bacterial"/>
    <property type="match status" value="1"/>
</dbReference>